<dbReference type="Proteomes" id="UP001432062">
    <property type="component" value="Chromosome"/>
</dbReference>
<evidence type="ECO:0000313" key="2">
    <source>
        <dbReference type="EMBL" id="WUV42700.1"/>
    </source>
</evidence>
<feature type="region of interest" description="Disordered" evidence="1">
    <location>
        <begin position="59"/>
        <end position="90"/>
    </location>
</feature>
<dbReference type="RefSeq" id="WP_329405311.1">
    <property type="nucleotide sequence ID" value="NZ_CP109441.1"/>
</dbReference>
<name>A0ABZ1YK75_9NOCA</name>
<protein>
    <submittedName>
        <fullName evidence="2">Uncharacterized protein</fullName>
    </submittedName>
</protein>
<evidence type="ECO:0000313" key="3">
    <source>
        <dbReference type="Proteomes" id="UP001432062"/>
    </source>
</evidence>
<organism evidence="2 3">
    <name type="scientific">Nocardia vinacea</name>
    <dbReference type="NCBI Taxonomy" id="96468"/>
    <lineage>
        <taxon>Bacteria</taxon>
        <taxon>Bacillati</taxon>
        <taxon>Actinomycetota</taxon>
        <taxon>Actinomycetes</taxon>
        <taxon>Mycobacteriales</taxon>
        <taxon>Nocardiaceae</taxon>
        <taxon>Nocardia</taxon>
    </lineage>
</organism>
<evidence type="ECO:0000256" key="1">
    <source>
        <dbReference type="SAM" id="MobiDB-lite"/>
    </source>
</evidence>
<keyword evidence="3" id="KW-1185">Reference proteome</keyword>
<gene>
    <name evidence="2" type="ORF">OG563_25955</name>
</gene>
<dbReference type="EMBL" id="CP109441">
    <property type="protein sequence ID" value="WUV42700.1"/>
    <property type="molecule type" value="Genomic_DNA"/>
</dbReference>
<feature type="compositionally biased region" description="Basic and acidic residues" evidence="1">
    <location>
        <begin position="80"/>
        <end position="90"/>
    </location>
</feature>
<reference evidence="2" key="1">
    <citation type="submission" date="2022-10" db="EMBL/GenBank/DDBJ databases">
        <title>The complete genomes of actinobacterial strains from the NBC collection.</title>
        <authorList>
            <person name="Joergensen T.S."/>
            <person name="Alvarez Arevalo M."/>
            <person name="Sterndorff E.B."/>
            <person name="Faurdal D."/>
            <person name="Vuksanovic O."/>
            <person name="Mourched A.-S."/>
            <person name="Charusanti P."/>
            <person name="Shaw S."/>
            <person name="Blin K."/>
            <person name="Weber T."/>
        </authorList>
    </citation>
    <scope>NUCLEOTIDE SEQUENCE</scope>
    <source>
        <strain evidence="2">NBC_01482</strain>
    </source>
</reference>
<sequence>MSEADPAEIETELEIVIDIEIDLAELNDDEREDLDRLHKGAIFLLRIAVPTAASGARCAGSSYRPAGQCDPASQRQQGSEVDRRFPGAEM</sequence>
<proteinExistence type="predicted"/>
<accession>A0ABZ1YK75</accession>